<keyword evidence="3" id="KW-1185">Reference proteome</keyword>
<dbReference type="AlphaFoldDB" id="A0A1T5GI88"/>
<proteinExistence type="predicted"/>
<accession>A0A1T5GI88</accession>
<feature type="compositionally biased region" description="Basic residues" evidence="1">
    <location>
        <begin position="38"/>
        <end position="47"/>
    </location>
</feature>
<dbReference type="Proteomes" id="UP000190150">
    <property type="component" value="Unassembled WGS sequence"/>
</dbReference>
<protein>
    <submittedName>
        <fullName evidence="2">Uncharacterized protein</fullName>
    </submittedName>
</protein>
<dbReference type="STRING" id="1513896.SAMN05660841_04102"/>
<sequence length="47" mass="5146">DRGNTPPPVKPLKKTLGLALVDQEQGTGGDRGNTPPPIKRRPVYHWS</sequence>
<organism evidence="2 3">
    <name type="scientific">Sphingobacterium nematocida</name>
    <dbReference type="NCBI Taxonomy" id="1513896"/>
    <lineage>
        <taxon>Bacteria</taxon>
        <taxon>Pseudomonadati</taxon>
        <taxon>Bacteroidota</taxon>
        <taxon>Sphingobacteriia</taxon>
        <taxon>Sphingobacteriales</taxon>
        <taxon>Sphingobacteriaceae</taxon>
        <taxon>Sphingobacterium</taxon>
    </lineage>
</organism>
<evidence type="ECO:0000256" key="1">
    <source>
        <dbReference type="SAM" id="MobiDB-lite"/>
    </source>
</evidence>
<reference evidence="3" key="1">
    <citation type="submission" date="2017-02" db="EMBL/GenBank/DDBJ databases">
        <authorList>
            <person name="Varghese N."/>
            <person name="Submissions S."/>
        </authorList>
    </citation>
    <scope>NUCLEOTIDE SEQUENCE [LARGE SCALE GENOMIC DNA]</scope>
    <source>
        <strain evidence="3">DSM 24091</strain>
    </source>
</reference>
<evidence type="ECO:0000313" key="2">
    <source>
        <dbReference type="EMBL" id="SKC08162.1"/>
    </source>
</evidence>
<feature type="region of interest" description="Disordered" evidence="1">
    <location>
        <begin position="23"/>
        <end position="47"/>
    </location>
</feature>
<gene>
    <name evidence="2" type="ORF">SAMN05660841_04102</name>
</gene>
<name>A0A1T5GI88_9SPHI</name>
<feature type="non-terminal residue" evidence="2">
    <location>
        <position position="1"/>
    </location>
</feature>
<dbReference type="EMBL" id="FUZF01000026">
    <property type="protein sequence ID" value="SKC08162.1"/>
    <property type="molecule type" value="Genomic_DNA"/>
</dbReference>
<evidence type="ECO:0000313" key="3">
    <source>
        <dbReference type="Proteomes" id="UP000190150"/>
    </source>
</evidence>